<evidence type="ECO:0000313" key="3">
    <source>
        <dbReference type="Proteomes" id="UP001520878"/>
    </source>
</evidence>
<evidence type="ECO:0008006" key="4">
    <source>
        <dbReference type="Google" id="ProtNLM"/>
    </source>
</evidence>
<comment type="caution">
    <text evidence="2">The sequence shown here is derived from an EMBL/GenBank/DDBJ whole genome shotgun (WGS) entry which is preliminary data.</text>
</comment>
<dbReference type="RefSeq" id="WP_229159260.1">
    <property type="nucleotide sequence ID" value="NZ_JAJEWP010000001.1"/>
</dbReference>
<protein>
    <recommendedName>
        <fullName evidence="4">DUF4488 domain-containing protein</fullName>
    </recommendedName>
</protein>
<evidence type="ECO:0000256" key="1">
    <source>
        <dbReference type="SAM" id="SignalP"/>
    </source>
</evidence>
<accession>A0ABS8G6S8</accession>
<proteinExistence type="predicted"/>
<dbReference type="EMBL" id="JAJEWP010000001">
    <property type="protein sequence ID" value="MCC2616302.1"/>
    <property type="molecule type" value="Genomic_DNA"/>
</dbReference>
<keyword evidence="3" id="KW-1185">Reference proteome</keyword>
<dbReference type="PROSITE" id="PS51257">
    <property type="entry name" value="PROKAR_LIPOPROTEIN"/>
    <property type="match status" value="1"/>
</dbReference>
<gene>
    <name evidence="2" type="ORF">LJ739_08620</name>
</gene>
<reference evidence="2 3" key="1">
    <citation type="submission" date="2021-10" db="EMBL/GenBank/DDBJ databases">
        <title>Draft genome of Aestuariibacter halophilus JC2043.</title>
        <authorList>
            <person name="Emsley S.A."/>
            <person name="Pfannmuller K.M."/>
            <person name="Ushijima B."/>
            <person name="Saw J.H."/>
            <person name="Videau P."/>
        </authorList>
    </citation>
    <scope>NUCLEOTIDE SEQUENCE [LARGE SCALE GENOMIC DNA]</scope>
    <source>
        <strain evidence="2 3">JC2043</strain>
    </source>
</reference>
<dbReference type="Proteomes" id="UP001520878">
    <property type="component" value="Unassembled WGS sequence"/>
</dbReference>
<evidence type="ECO:0000313" key="2">
    <source>
        <dbReference type="EMBL" id="MCC2616302.1"/>
    </source>
</evidence>
<feature type="signal peptide" evidence="1">
    <location>
        <begin position="1"/>
        <end position="23"/>
    </location>
</feature>
<feature type="chain" id="PRO_5045168736" description="DUF4488 domain-containing protein" evidence="1">
    <location>
        <begin position="24"/>
        <end position="151"/>
    </location>
</feature>
<organism evidence="2 3">
    <name type="scientific">Fluctibacter halophilus</name>
    <dbReference type="NCBI Taxonomy" id="226011"/>
    <lineage>
        <taxon>Bacteria</taxon>
        <taxon>Pseudomonadati</taxon>
        <taxon>Pseudomonadota</taxon>
        <taxon>Gammaproteobacteria</taxon>
        <taxon>Alteromonadales</taxon>
        <taxon>Alteromonadaceae</taxon>
        <taxon>Fluctibacter</taxon>
    </lineage>
</organism>
<name>A0ABS8G6S8_9ALTE</name>
<keyword evidence="1" id="KW-0732">Signal</keyword>
<sequence>MKRILLCCSLIVPGIGYSCPELAGTWQSSAQKFESFNKRWANVDPDAWSFMTQTQGHEVIDFTTKGTMMISTPEIDLSMGDKTIKMPAKHELIPYDILGCTETSIVLKYDRYGETRISQLHFDSADTYWAYMGTAGGDGNSHIREYYTKTQ</sequence>